<reference evidence="20" key="1">
    <citation type="submission" date="2024-06" db="EMBL/GenBank/DDBJ databases">
        <title>Complete genome of Salinicola endophyticus HNIBRBA4755.</title>
        <authorList>
            <person name="Shin S.Y."/>
            <person name="Kang H."/>
            <person name="Song J."/>
        </authorList>
    </citation>
    <scope>NUCLEOTIDE SEQUENCE</scope>
    <source>
        <strain evidence="20">HNIBRBA4755</strain>
    </source>
</reference>
<dbReference type="InterPro" id="IPR003856">
    <property type="entry name" value="LPS_length_determ_N"/>
</dbReference>
<evidence type="ECO:0000259" key="19">
    <source>
        <dbReference type="Pfam" id="PF13807"/>
    </source>
</evidence>
<feature type="compositionally biased region" description="Basic residues" evidence="15">
    <location>
        <begin position="508"/>
        <end position="522"/>
    </location>
</feature>
<evidence type="ECO:0000256" key="10">
    <source>
        <dbReference type="ARBA" id="ARBA00022989"/>
    </source>
</evidence>
<evidence type="ECO:0000313" key="20">
    <source>
        <dbReference type="EMBL" id="XCJ81357.1"/>
    </source>
</evidence>
<keyword evidence="3" id="KW-1003">Cell membrane</keyword>
<proteinExistence type="inferred from homology"/>
<comment type="subcellular location">
    <subcellularLocation>
        <location evidence="1">Cell inner membrane</location>
        <topology evidence="1">Multi-pass membrane protein</topology>
    </subcellularLocation>
</comment>
<dbReference type="Pfam" id="PF23607">
    <property type="entry name" value="WZC_N"/>
    <property type="match status" value="1"/>
</dbReference>
<dbReference type="InterPro" id="IPR005702">
    <property type="entry name" value="Wzc-like_C"/>
</dbReference>
<evidence type="ECO:0000256" key="12">
    <source>
        <dbReference type="ARBA" id="ARBA00023137"/>
    </source>
</evidence>
<dbReference type="InterPro" id="IPR027417">
    <property type="entry name" value="P-loop_NTPase"/>
</dbReference>
<dbReference type="PANTHER" id="PTHR32309:SF32">
    <property type="entry name" value="TYROSINE-PROTEIN KINASE ETK-RELATED"/>
    <property type="match status" value="1"/>
</dbReference>
<feature type="region of interest" description="Disordered" evidence="15">
    <location>
        <begin position="501"/>
        <end position="526"/>
    </location>
</feature>
<organism evidence="20">
    <name type="scientific">Salinicola endophyticus</name>
    <dbReference type="NCBI Taxonomy" id="1949083"/>
    <lineage>
        <taxon>Bacteria</taxon>
        <taxon>Pseudomonadati</taxon>
        <taxon>Pseudomonadota</taxon>
        <taxon>Gammaproteobacteria</taxon>
        <taxon>Oceanospirillales</taxon>
        <taxon>Halomonadaceae</taxon>
        <taxon>Salinicola</taxon>
    </lineage>
</organism>
<evidence type="ECO:0000256" key="3">
    <source>
        <dbReference type="ARBA" id="ARBA00022475"/>
    </source>
</evidence>
<keyword evidence="8" id="KW-0418">Kinase</keyword>
<evidence type="ECO:0000256" key="13">
    <source>
        <dbReference type="ARBA" id="ARBA00053015"/>
    </source>
</evidence>
<keyword evidence="11 16" id="KW-0472">Membrane</keyword>
<feature type="domain" description="AAA" evidence="18">
    <location>
        <begin position="565"/>
        <end position="679"/>
    </location>
</feature>
<evidence type="ECO:0000256" key="2">
    <source>
        <dbReference type="ARBA" id="ARBA00008883"/>
    </source>
</evidence>
<keyword evidence="5 20" id="KW-0808">Transferase</keyword>
<keyword evidence="9" id="KW-0067">ATP-binding</keyword>
<feature type="transmembrane region" description="Helical" evidence="16">
    <location>
        <begin position="450"/>
        <end position="473"/>
    </location>
</feature>
<keyword evidence="6 16" id="KW-0812">Transmembrane</keyword>
<dbReference type="InterPro" id="IPR050445">
    <property type="entry name" value="Bact_polysacc_biosynth/exp"/>
</dbReference>
<evidence type="ECO:0000256" key="1">
    <source>
        <dbReference type="ARBA" id="ARBA00004429"/>
    </source>
</evidence>
<accession>A0AB74UEB0</accession>
<evidence type="ECO:0000256" key="6">
    <source>
        <dbReference type="ARBA" id="ARBA00022692"/>
    </source>
</evidence>
<evidence type="ECO:0000256" key="4">
    <source>
        <dbReference type="ARBA" id="ARBA00022519"/>
    </source>
</evidence>
<dbReference type="SUPFAM" id="SSF52540">
    <property type="entry name" value="P-loop containing nucleoside triphosphate hydrolases"/>
    <property type="match status" value="1"/>
</dbReference>
<feature type="domain" description="Polysaccharide chain length determinant N-terminal" evidence="17">
    <location>
        <begin position="25"/>
        <end position="114"/>
    </location>
</feature>
<evidence type="ECO:0000256" key="9">
    <source>
        <dbReference type="ARBA" id="ARBA00022840"/>
    </source>
</evidence>
<evidence type="ECO:0000259" key="18">
    <source>
        <dbReference type="Pfam" id="PF13614"/>
    </source>
</evidence>
<dbReference type="GO" id="GO:0004715">
    <property type="term" value="F:non-membrane spanning protein tyrosine kinase activity"/>
    <property type="evidence" value="ECO:0007669"/>
    <property type="project" value="UniProtKB-EC"/>
</dbReference>
<evidence type="ECO:0000256" key="7">
    <source>
        <dbReference type="ARBA" id="ARBA00022741"/>
    </source>
</evidence>
<gene>
    <name evidence="20" type="ORF">ABV408_09300</name>
</gene>
<feature type="region of interest" description="Disordered" evidence="15">
    <location>
        <begin position="1"/>
        <end position="22"/>
    </location>
</feature>
<keyword evidence="12" id="KW-0829">Tyrosine-protein kinase</keyword>
<comment type="similarity">
    <text evidence="2">Belongs to the etk/wzc family.</text>
</comment>
<dbReference type="CDD" id="cd05387">
    <property type="entry name" value="BY-kinase"/>
    <property type="match status" value="1"/>
</dbReference>
<evidence type="ECO:0000256" key="11">
    <source>
        <dbReference type="ARBA" id="ARBA00023136"/>
    </source>
</evidence>
<keyword evidence="7" id="KW-0547">Nucleotide-binding</keyword>
<evidence type="ECO:0000256" key="5">
    <source>
        <dbReference type="ARBA" id="ARBA00022679"/>
    </source>
</evidence>
<evidence type="ECO:0000259" key="17">
    <source>
        <dbReference type="Pfam" id="PF02706"/>
    </source>
</evidence>
<dbReference type="AlphaFoldDB" id="A0AB74UEB0"/>
<dbReference type="GO" id="GO:0005524">
    <property type="term" value="F:ATP binding"/>
    <property type="evidence" value="ECO:0007669"/>
    <property type="project" value="UniProtKB-KW"/>
</dbReference>
<dbReference type="EC" id="2.7.10.2" evidence="20"/>
<evidence type="ECO:0000256" key="8">
    <source>
        <dbReference type="ARBA" id="ARBA00022777"/>
    </source>
</evidence>
<keyword evidence="4" id="KW-0997">Cell inner membrane</keyword>
<dbReference type="GO" id="GO:0005886">
    <property type="term" value="C:plasma membrane"/>
    <property type="evidence" value="ECO:0007669"/>
    <property type="project" value="UniProtKB-SubCell"/>
</dbReference>
<dbReference type="PANTHER" id="PTHR32309">
    <property type="entry name" value="TYROSINE-PROTEIN KINASE"/>
    <property type="match status" value="1"/>
</dbReference>
<keyword evidence="10 16" id="KW-1133">Transmembrane helix</keyword>
<protein>
    <submittedName>
        <fullName evidence="20">Polysaccharide biosynthesis tyrosine autokinase</fullName>
        <ecNumber evidence="20">2.7.10.2</ecNumber>
    </submittedName>
</protein>
<dbReference type="Gene3D" id="3.40.50.300">
    <property type="entry name" value="P-loop containing nucleotide triphosphate hydrolases"/>
    <property type="match status" value="1"/>
</dbReference>
<comment type="catalytic activity">
    <reaction evidence="13">
        <text>L-tyrosyl-[protein] + ATP = O-phospho-L-tyrosyl-[protein] + ADP + H(+)</text>
        <dbReference type="Rhea" id="RHEA:10596"/>
        <dbReference type="Rhea" id="RHEA-COMP:10136"/>
        <dbReference type="Rhea" id="RHEA-COMP:20101"/>
        <dbReference type="ChEBI" id="CHEBI:15378"/>
        <dbReference type="ChEBI" id="CHEBI:30616"/>
        <dbReference type="ChEBI" id="CHEBI:46858"/>
        <dbReference type="ChEBI" id="CHEBI:61978"/>
        <dbReference type="ChEBI" id="CHEBI:456216"/>
    </reaction>
</comment>
<dbReference type="FunFam" id="3.40.50.300:FF:000527">
    <property type="entry name" value="Tyrosine-protein kinase etk"/>
    <property type="match status" value="1"/>
</dbReference>
<dbReference type="Pfam" id="PF13614">
    <property type="entry name" value="AAA_31"/>
    <property type="match status" value="1"/>
</dbReference>
<dbReference type="NCBIfam" id="TIGR01007">
    <property type="entry name" value="eps_fam"/>
    <property type="match status" value="1"/>
</dbReference>
<evidence type="ECO:0000256" key="14">
    <source>
        <dbReference type="SAM" id="Coils"/>
    </source>
</evidence>
<name>A0AB74UEB0_9GAMM</name>
<dbReference type="Pfam" id="PF13807">
    <property type="entry name" value="GNVR"/>
    <property type="match status" value="1"/>
</dbReference>
<feature type="coiled-coil region" evidence="14">
    <location>
        <begin position="293"/>
        <end position="388"/>
    </location>
</feature>
<evidence type="ECO:0000256" key="16">
    <source>
        <dbReference type="SAM" id="Phobius"/>
    </source>
</evidence>
<keyword evidence="14" id="KW-0175">Coiled coil</keyword>
<sequence length="745" mass="81393">MTHASNPLSGTQASTPPVSAPRSHEEIDIRRLFGILVDHKKWVLASVAAFALLGLIYVSVATPIYRADALVQIESSSPGNNPLKEVSTLLGQEPPTLSEIEIIQSRMVLGRAVDLLNLDISVDPVTLPVIGGLLERQHVSRPGFAAGWHYAFSGESIAVSEMPVSDAYEGQPFRLRVLDSYRYRLFDADGNDLGEGKLGELSNFAHGGVALRVTSIDAAAGATFELRHGSHLAAINALRGRLAVAEAGSETGILSWSLTGTDPQETEKTLNTIADIYYSQNVQRQSEEARKSLEFLDGQVPKIRAQVDRAEEKLNRYRESQDSVDLSLETKSVLDRLVNLEAQLNELEMNEAEIAQRFTKSHPTYQALLEKKAQLQRERANLDQQIKAMPKTQQEILRLKRDAEVNNEIYVQLLNKVQETRIAEASTVGNVRVLDSAQVQATPVAPNKPLLLAVAVIVGLIVGVAGVFLRALFHRGIETQEQIEETGLAVYATVPLSDEQRKLNRREQRGRRGTRRDPRHPRGLLSLRNPADVSVEALRGLRTSLHFAMLEASDNRLMITGPSPGVGKSFVSVNLAAVCAQAGQRVLLVDADMRKGQVHNVFGATSESGLSDVLGGRLALDEVIRGVDECEGLNYVARGTAPPNPSELLMGPRFSAFLAAASERFDLVIVDSPPILAVTDAAIIGKQVGTSLMLVRFERNPVKELELAIGRLRTAGVEPRGAILNAVERKAATAYGYGYYHYNYQ</sequence>
<dbReference type="InterPro" id="IPR032807">
    <property type="entry name" value="GNVR"/>
</dbReference>
<feature type="compositionally biased region" description="Polar residues" evidence="15">
    <location>
        <begin position="1"/>
        <end position="17"/>
    </location>
</feature>
<feature type="domain" description="Tyrosine-protein kinase G-rich" evidence="19">
    <location>
        <begin position="391"/>
        <end position="471"/>
    </location>
</feature>
<evidence type="ECO:0000256" key="15">
    <source>
        <dbReference type="SAM" id="MobiDB-lite"/>
    </source>
</evidence>
<dbReference type="GO" id="GO:0042802">
    <property type="term" value="F:identical protein binding"/>
    <property type="evidence" value="ECO:0007669"/>
    <property type="project" value="UniProtKB-ARBA"/>
</dbReference>
<feature type="transmembrane region" description="Helical" evidence="16">
    <location>
        <begin position="42"/>
        <end position="65"/>
    </location>
</feature>
<dbReference type="Pfam" id="PF02706">
    <property type="entry name" value="Wzz"/>
    <property type="match status" value="1"/>
</dbReference>
<dbReference type="InterPro" id="IPR025669">
    <property type="entry name" value="AAA_dom"/>
</dbReference>
<dbReference type="EMBL" id="CP159578">
    <property type="protein sequence ID" value="XCJ81357.1"/>
    <property type="molecule type" value="Genomic_DNA"/>
</dbReference>
<dbReference type="RefSeq" id="WP_353982113.1">
    <property type="nucleotide sequence ID" value="NZ_CP159578.1"/>
</dbReference>